<dbReference type="EC" id="2.7.4.8" evidence="2 9"/>
<evidence type="ECO:0000256" key="2">
    <source>
        <dbReference type="ARBA" id="ARBA00012961"/>
    </source>
</evidence>
<dbReference type="NCBIfam" id="TIGR03263">
    <property type="entry name" value="guanyl_kin"/>
    <property type="match status" value="1"/>
</dbReference>
<evidence type="ECO:0000256" key="9">
    <source>
        <dbReference type="HAMAP-Rule" id="MF_00328"/>
    </source>
</evidence>
<comment type="similarity">
    <text evidence="1 9">Belongs to the guanylate kinase family.</text>
</comment>
<protein>
    <recommendedName>
        <fullName evidence="3 9">Guanylate kinase</fullName>
        <ecNumber evidence="2 9">2.7.4.8</ecNumber>
    </recommendedName>
    <alternativeName>
        <fullName evidence="8 9">GMP kinase</fullName>
    </alternativeName>
</protein>
<keyword evidence="4 9" id="KW-0808">Transferase</keyword>
<comment type="catalytic activity">
    <reaction evidence="9">
        <text>GMP + ATP = GDP + ADP</text>
        <dbReference type="Rhea" id="RHEA:20780"/>
        <dbReference type="ChEBI" id="CHEBI:30616"/>
        <dbReference type="ChEBI" id="CHEBI:58115"/>
        <dbReference type="ChEBI" id="CHEBI:58189"/>
        <dbReference type="ChEBI" id="CHEBI:456216"/>
        <dbReference type="EC" id="2.7.4.8"/>
    </reaction>
</comment>
<dbReference type="Gene3D" id="3.30.63.10">
    <property type="entry name" value="Guanylate Kinase phosphate binding domain"/>
    <property type="match status" value="1"/>
</dbReference>
<sequence length="187" mass="21041">MTPRLFVVSGPSGVGKGTLVERLRERRPDLGLTVSATTRDPRPGEVPDVSYHFLSNEEFDRLVDEGAFVEWAQYGSNRYGTLRSEVQKNLEVGHSVVLEIDVRGGLNVKRLFPDAAVLVFIEPPSREELEHRLRHRGTEDEERIQVRLAQVAREYEAAKAYDAAIVNDDLERATAELAELVQAEESK</sequence>
<keyword evidence="9" id="KW-0963">Cytoplasm</keyword>
<keyword evidence="7 9" id="KW-0067">ATP-binding</keyword>
<dbReference type="CDD" id="cd00071">
    <property type="entry name" value="GMPK"/>
    <property type="match status" value="1"/>
</dbReference>
<dbReference type="InterPro" id="IPR017665">
    <property type="entry name" value="Guanylate_kinase"/>
</dbReference>
<dbReference type="Gene3D" id="3.40.50.300">
    <property type="entry name" value="P-loop containing nucleotide triphosphate hydrolases"/>
    <property type="match status" value="1"/>
</dbReference>
<dbReference type="InterPro" id="IPR008144">
    <property type="entry name" value="Guanylate_kin-like_dom"/>
</dbReference>
<dbReference type="PANTHER" id="PTHR23117:SF13">
    <property type="entry name" value="GUANYLATE KINASE"/>
    <property type="match status" value="1"/>
</dbReference>
<evidence type="ECO:0000256" key="6">
    <source>
        <dbReference type="ARBA" id="ARBA00022777"/>
    </source>
</evidence>
<evidence type="ECO:0000256" key="1">
    <source>
        <dbReference type="ARBA" id="ARBA00005790"/>
    </source>
</evidence>
<name>A0ABT6ZIM5_9ACTN</name>
<proteinExistence type="inferred from homology"/>
<gene>
    <name evidence="9 11" type="primary">gmk</name>
    <name evidence="11" type="ORF">QJ043_02230</name>
</gene>
<evidence type="ECO:0000313" key="12">
    <source>
        <dbReference type="Proteomes" id="UP001431693"/>
    </source>
</evidence>
<dbReference type="HAMAP" id="MF_00328">
    <property type="entry name" value="Guanylate_kinase"/>
    <property type="match status" value="1"/>
</dbReference>
<evidence type="ECO:0000256" key="8">
    <source>
        <dbReference type="ARBA" id="ARBA00030128"/>
    </source>
</evidence>
<dbReference type="SMART" id="SM00072">
    <property type="entry name" value="GuKc"/>
    <property type="match status" value="1"/>
</dbReference>
<dbReference type="InterPro" id="IPR027417">
    <property type="entry name" value="P-loop_NTPase"/>
</dbReference>
<feature type="domain" description="Guanylate kinase-like" evidence="10">
    <location>
        <begin position="3"/>
        <end position="182"/>
    </location>
</feature>
<comment type="caution">
    <text evidence="11">The sequence shown here is derived from an EMBL/GenBank/DDBJ whole genome shotgun (WGS) entry which is preliminary data.</text>
</comment>
<dbReference type="Pfam" id="PF00625">
    <property type="entry name" value="Guanylate_kin"/>
    <property type="match status" value="1"/>
</dbReference>
<evidence type="ECO:0000256" key="5">
    <source>
        <dbReference type="ARBA" id="ARBA00022741"/>
    </source>
</evidence>
<dbReference type="PANTHER" id="PTHR23117">
    <property type="entry name" value="GUANYLATE KINASE-RELATED"/>
    <property type="match status" value="1"/>
</dbReference>
<dbReference type="RefSeq" id="WP_283712537.1">
    <property type="nucleotide sequence ID" value="NZ_JASJEW010000001.1"/>
</dbReference>
<comment type="function">
    <text evidence="9">Essential for recycling GMP and indirectly, cGMP.</text>
</comment>
<keyword evidence="12" id="KW-1185">Reference proteome</keyword>
<dbReference type="SUPFAM" id="SSF52540">
    <property type="entry name" value="P-loop containing nucleoside triphosphate hydrolases"/>
    <property type="match status" value="1"/>
</dbReference>
<comment type="subcellular location">
    <subcellularLocation>
        <location evidence="9">Cytoplasm</location>
    </subcellularLocation>
</comment>
<evidence type="ECO:0000256" key="7">
    <source>
        <dbReference type="ARBA" id="ARBA00022840"/>
    </source>
</evidence>
<dbReference type="EMBL" id="JASJEX010000001">
    <property type="protein sequence ID" value="MDJ1128900.1"/>
    <property type="molecule type" value="Genomic_DNA"/>
</dbReference>
<evidence type="ECO:0000256" key="4">
    <source>
        <dbReference type="ARBA" id="ARBA00022679"/>
    </source>
</evidence>
<evidence type="ECO:0000256" key="3">
    <source>
        <dbReference type="ARBA" id="ARBA00016296"/>
    </source>
</evidence>
<dbReference type="InterPro" id="IPR008145">
    <property type="entry name" value="GK/Ca_channel_bsu"/>
</dbReference>
<evidence type="ECO:0000259" key="10">
    <source>
        <dbReference type="PROSITE" id="PS50052"/>
    </source>
</evidence>
<keyword evidence="6 9" id="KW-0418">Kinase</keyword>
<evidence type="ECO:0000313" key="11">
    <source>
        <dbReference type="EMBL" id="MDJ1128900.1"/>
    </source>
</evidence>
<keyword evidence="5 9" id="KW-0547">Nucleotide-binding</keyword>
<dbReference type="PROSITE" id="PS50052">
    <property type="entry name" value="GUANYLATE_KINASE_2"/>
    <property type="match status" value="1"/>
</dbReference>
<feature type="binding site" evidence="9">
    <location>
        <begin position="10"/>
        <end position="17"/>
    </location>
    <ligand>
        <name>ATP</name>
        <dbReference type="ChEBI" id="CHEBI:30616"/>
    </ligand>
</feature>
<dbReference type="Proteomes" id="UP001431693">
    <property type="component" value="Unassembled WGS sequence"/>
</dbReference>
<dbReference type="GO" id="GO:0004385">
    <property type="term" value="F:GMP kinase activity"/>
    <property type="evidence" value="ECO:0007669"/>
    <property type="project" value="UniProtKB-EC"/>
</dbReference>
<organism evidence="11 12">
    <name type="scientific">Kribbibacterium absianum</name>
    <dbReference type="NCBI Taxonomy" id="3044210"/>
    <lineage>
        <taxon>Bacteria</taxon>
        <taxon>Bacillati</taxon>
        <taxon>Actinomycetota</taxon>
        <taxon>Coriobacteriia</taxon>
        <taxon>Coriobacteriales</taxon>
        <taxon>Kribbibacteriaceae</taxon>
        <taxon>Kribbibacterium</taxon>
    </lineage>
</organism>
<accession>A0ABT6ZIM5</accession>
<reference evidence="11" key="1">
    <citation type="submission" date="2023-05" db="EMBL/GenBank/DDBJ databases">
        <title>[olsenella] sp. nov., isolated from a pig farm feces dump.</title>
        <authorList>
            <person name="Chang Y.-H."/>
        </authorList>
    </citation>
    <scope>NUCLEOTIDE SEQUENCE</scope>
    <source>
        <strain evidence="11">YH-ols2217</strain>
    </source>
</reference>